<evidence type="ECO:0000313" key="2">
    <source>
        <dbReference type="EMBL" id="EFN55271.1"/>
    </source>
</evidence>
<feature type="compositionally biased region" description="Pro residues" evidence="1">
    <location>
        <begin position="22"/>
        <end position="35"/>
    </location>
</feature>
<dbReference type="Proteomes" id="UP000008141">
    <property type="component" value="Unassembled WGS sequence"/>
</dbReference>
<name>E1ZGC3_CHLVA</name>
<reference evidence="2 3" key="1">
    <citation type="journal article" date="2010" name="Plant Cell">
        <title>The Chlorella variabilis NC64A genome reveals adaptation to photosymbiosis, coevolution with viruses, and cryptic sex.</title>
        <authorList>
            <person name="Blanc G."/>
            <person name="Duncan G."/>
            <person name="Agarkova I."/>
            <person name="Borodovsky M."/>
            <person name="Gurnon J."/>
            <person name="Kuo A."/>
            <person name="Lindquist E."/>
            <person name="Lucas S."/>
            <person name="Pangilinan J."/>
            <person name="Polle J."/>
            <person name="Salamov A."/>
            <person name="Terry A."/>
            <person name="Yamada T."/>
            <person name="Dunigan D.D."/>
            <person name="Grigoriev I.V."/>
            <person name="Claverie J.M."/>
            <person name="Van Etten J.L."/>
        </authorList>
    </citation>
    <scope>NUCLEOTIDE SEQUENCE [LARGE SCALE GENOMIC DNA]</scope>
    <source>
        <strain evidence="2 3">NC64A</strain>
    </source>
</reference>
<accession>E1ZGC3</accession>
<dbReference type="OrthoDB" id="426718at2759"/>
<feature type="compositionally biased region" description="Low complexity" evidence="1">
    <location>
        <begin position="36"/>
        <end position="45"/>
    </location>
</feature>
<evidence type="ECO:0000313" key="3">
    <source>
        <dbReference type="Proteomes" id="UP000008141"/>
    </source>
</evidence>
<evidence type="ECO:0000256" key="1">
    <source>
        <dbReference type="SAM" id="MobiDB-lite"/>
    </source>
</evidence>
<dbReference type="EMBL" id="GL433845">
    <property type="protein sequence ID" value="EFN55271.1"/>
    <property type="molecule type" value="Genomic_DNA"/>
</dbReference>
<sequence length="278" mass="29190">MAAPGSSSDEDEFVAGSLKPWLAPPPPPKLAPPAPTGGKKQAAAGAKGGAAGAAAAMDGGGEFGSRVSLIRLDQGSSPGSTSDTSGGSVVHTSDFLGYSLSQLGTGFLGVLINHAGLSGANTSGSTLTFDMLCSQLQLDRRVMSSGLLFLWAAKGQTSQAVRFMAKQGFKYVENLTWLILGPNNKPVEEASPLFRRSHLTLLMGRRGDERSEHLELRHQRSPDVIVSPASCQCPEAVYAMIETLLPEACTATTPRLLELDMHGGQCSARRGWVRLVAD</sequence>
<protein>
    <submittedName>
        <fullName evidence="2">Uncharacterized protein</fullName>
    </submittedName>
</protein>
<dbReference type="eggNOG" id="ENOG502QZ9V">
    <property type="taxonomic scope" value="Eukaryota"/>
</dbReference>
<feature type="region of interest" description="Disordered" evidence="1">
    <location>
        <begin position="1"/>
        <end position="50"/>
    </location>
</feature>
<gene>
    <name evidence="2" type="ORF">CHLNCDRAFT_134188</name>
</gene>
<organism evidence="3">
    <name type="scientific">Chlorella variabilis</name>
    <name type="common">Green alga</name>
    <dbReference type="NCBI Taxonomy" id="554065"/>
    <lineage>
        <taxon>Eukaryota</taxon>
        <taxon>Viridiplantae</taxon>
        <taxon>Chlorophyta</taxon>
        <taxon>core chlorophytes</taxon>
        <taxon>Trebouxiophyceae</taxon>
        <taxon>Chlorellales</taxon>
        <taxon>Chlorellaceae</taxon>
        <taxon>Chlorella clade</taxon>
        <taxon>Chlorella</taxon>
    </lineage>
</organism>
<dbReference type="RefSeq" id="XP_005847373.1">
    <property type="nucleotide sequence ID" value="XM_005847311.1"/>
</dbReference>
<proteinExistence type="predicted"/>
<dbReference type="InParanoid" id="E1ZGC3"/>
<dbReference type="GeneID" id="17354826"/>
<dbReference type="STRING" id="554065.E1ZGC3"/>
<dbReference type="KEGG" id="cvr:CHLNCDRAFT_134188"/>
<dbReference type="AlphaFoldDB" id="E1ZGC3"/>
<keyword evidence="3" id="KW-1185">Reference proteome</keyword>